<dbReference type="AlphaFoldDB" id="A0A667G7P4"/>
<dbReference type="Proteomes" id="UP000472241">
    <property type="component" value="Unplaced"/>
</dbReference>
<evidence type="ECO:0000256" key="1">
    <source>
        <dbReference type="SAM" id="MobiDB-lite"/>
    </source>
</evidence>
<name>A0A667G7P4_LYNCA</name>
<sequence>MGPRSRERRAGAVQSTNDSSALSKSSLATHGRMPASGKS</sequence>
<feature type="region of interest" description="Disordered" evidence="1">
    <location>
        <begin position="1"/>
        <end position="39"/>
    </location>
</feature>
<keyword evidence="3" id="KW-1185">Reference proteome</keyword>
<evidence type="ECO:0000313" key="2">
    <source>
        <dbReference type="Ensembl" id="ENSLCNP00005002822.1"/>
    </source>
</evidence>
<reference evidence="2" key="1">
    <citation type="submission" date="2025-08" db="UniProtKB">
        <authorList>
            <consortium name="Ensembl"/>
        </authorList>
    </citation>
    <scope>IDENTIFICATION</scope>
</reference>
<proteinExistence type="predicted"/>
<protein>
    <submittedName>
        <fullName evidence="2">Uncharacterized protein</fullName>
    </submittedName>
</protein>
<accession>A0A667G7P4</accession>
<dbReference type="Ensembl" id="ENSLCNT00005003236.1">
    <property type="protein sequence ID" value="ENSLCNP00005002822.1"/>
    <property type="gene ID" value="ENSLCNG00005002024.1"/>
</dbReference>
<organism evidence="2 3">
    <name type="scientific">Lynx canadensis</name>
    <name type="common">Canada lynx</name>
    <name type="synonym">Felis canadensis</name>
    <dbReference type="NCBI Taxonomy" id="61383"/>
    <lineage>
        <taxon>Eukaryota</taxon>
        <taxon>Metazoa</taxon>
        <taxon>Chordata</taxon>
        <taxon>Craniata</taxon>
        <taxon>Vertebrata</taxon>
        <taxon>Euteleostomi</taxon>
        <taxon>Mammalia</taxon>
        <taxon>Eutheria</taxon>
        <taxon>Laurasiatheria</taxon>
        <taxon>Carnivora</taxon>
        <taxon>Feliformia</taxon>
        <taxon>Felidae</taxon>
        <taxon>Felinae</taxon>
        <taxon>Lynx</taxon>
    </lineage>
</organism>
<feature type="compositionally biased region" description="Polar residues" evidence="1">
    <location>
        <begin position="13"/>
        <end position="28"/>
    </location>
</feature>
<evidence type="ECO:0000313" key="3">
    <source>
        <dbReference type="Proteomes" id="UP000472241"/>
    </source>
</evidence>
<reference evidence="2" key="2">
    <citation type="submission" date="2025-09" db="UniProtKB">
        <authorList>
            <consortium name="Ensembl"/>
        </authorList>
    </citation>
    <scope>IDENTIFICATION</scope>
</reference>
<feature type="compositionally biased region" description="Basic and acidic residues" evidence="1">
    <location>
        <begin position="1"/>
        <end position="10"/>
    </location>
</feature>